<gene>
    <name evidence="3" type="ORF">ACHIPV_11355</name>
    <name evidence="1" type="ORF">ACHIPZ_16945</name>
    <name evidence="2" type="ORF">ACHIRB_29170</name>
</gene>
<evidence type="ECO:0000313" key="3">
    <source>
        <dbReference type="EMBL" id="MFH5242476.1"/>
    </source>
</evidence>
<evidence type="ECO:0000313" key="5">
    <source>
        <dbReference type="Proteomes" id="UP001609176"/>
    </source>
</evidence>
<dbReference type="Proteomes" id="UP001609219">
    <property type="component" value="Unassembled WGS sequence"/>
</dbReference>
<dbReference type="RefSeq" id="WP_395115560.1">
    <property type="nucleotide sequence ID" value="NZ_JBIMSN010000154.1"/>
</dbReference>
<accession>A0ABW7KFX2</accession>
<evidence type="ECO:0000313" key="2">
    <source>
        <dbReference type="EMBL" id="MFH5232607.1"/>
    </source>
</evidence>
<keyword evidence="6" id="KW-1185">Reference proteome</keyword>
<evidence type="ECO:0000313" key="4">
    <source>
        <dbReference type="Proteomes" id="UP001609175"/>
    </source>
</evidence>
<sequence length="317" mass="35040">MPPDLPSLVFRSTALTEGFTDDELQRRCDDGELIRVRPGVYCPAESATDLDAVARHRVLISSTVPKLIVESVVSHTSAAVLLGLPLWNTSLRKVTSTIDRSNGGRSSTHTHLRSAPFAADEVTVIDGIPVFSPVRTVVDLARTLPFEQSVVVGDAAMQKFGLTHDELLDGLARWPRRPGAPAARRAIRFMDGRSESVGESRSRVRMHDAGLPRPELQFEVRGEDGIFIARTDFALPELGVVGEFDGASKYGKLLRPGRTPSEAVFEEKRREDSLRDTGVEVVRWVWSELDDFDQVAERWHRAIARAQSRSSTSPTDC</sequence>
<evidence type="ECO:0000313" key="1">
    <source>
        <dbReference type="EMBL" id="MFH5209870.1"/>
    </source>
</evidence>
<proteinExistence type="predicted"/>
<comment type="caution">
    <text evidence="2">The sequence shown here is derived from an EMBL/GenBank/DDBJ whole genome shotgun (WGS) entry which is preliminary data.</text>
</comment>
<protein>
    <recommendedName>
        <fullName evidence="7">Transcriptional regulator, AbiEi antitoxin, Type IV TA system</fullName>
    </recommendedName>
</protein>
<dbReference type="EMBL" id="JBIMSO010000058">
    <property type="protein sequence ID" value="MFH5209870.1"/>
    <property type="molecule type" value="Genomic_DNA"/>
</dbReference>
<dbReference type="EMBL" id="JBIMSN010000154">
    <property type="protein sequence ID" value="MFH5232607.1"/>
    <property type="molecule type" value="Genomic_DNA"/>
</dbReference>
<evidence type="ECO:0008006" key="7">
    <source>
        <dbReference type="Google" id="ProtNLM"/>
    </source>
</evidence>
<name>A0ABW7KFX2_9NOCA</name>
<dbReference type="Proteomes" id="UP001609176">
    <property type="component" value="Unassembled WGS sequence"/>
</dbReference>
<dbReference type="EMBL" id="JBIMSP010000014">
    <property type="protein sequence ID" value="MFH5242476.1"/>
    <property type="molecule type" value="Genomic_DNA"/>
</dbReference>
<evidence type="ECO:0000313" key="6">
    <source>
        <dbReference type="Proteomes" id="UP001609219"/>
    </source>
</evidence>
<reference evidence="4 5" key="1">
    <citation type="submission" date="2024-10" db="EMBL/GenBank/DDBJ databases">
        <authorList>
            <person name="Riesco R."/>
        </authorList>
    </citation>
    <scope>NUCLEOTIDE SEQUENCE [LARGE SCALE GENOMIC DNA]</scope>
    <source>
        <strain evidence="3 5">NCIMB 15448</strain>
        <strain evidence="1 4">NCIMB 15449</strain>
        <strain evidence="2 6">NCIMB 15450</strain>
    </source>
</reference>
<organism evidence="2 6">
    <name type="scientific">Antrihabitans spumae</name>
    <dbReference type="NCBI Taxonomy" id="3373370"/>
    <lineage>
        <taxon>Bacteria</taxon>
        <taxon>Bacillati</taxon>
        <taxon>Actinomycetota</taxon>
        <taxon>Actinomycetes</taxon>
        <taxon>Mycobacteriales</taxon>
        <taxon>Nocardiaceae</taxon>
        <taxon>Antrihabitans</taxon>
    </lineage>
</organism>
<dbReference type="Proteomes" id="UP001609175">
    <property type="component" value="Unassembled WGS sequence"/>
</dbReference>